<sequence length="61" mass="7526">MQFGYHFRVNSSEKNAIWLRGFRFWFIRKDQNLFMELGRDQLLKYMKIQIIFSPITLLILL</sequence>
<keyword evidence="2" id="KW-1185">Reference proteome</keyword>
<name>W5S522_9VIRU</name>
<dbReference type="Proteomes" id="UP000202176">
    <property type="component" value="Segment"/>
</dbReference>
<dbReference type="KEGG" id="vg:18266220"/>
<dbReference type="RefSeq" id="YP_009001094.1">
    <property type="nucleotide sequence ID" value="NC_023423.1"/>
</dbReference>
<protein>
    <submittedName>
        <fullName evidence="1">Uncharacterized protein</fullName>
    </submittedName>
</protein>
<organism evidence="1 2">
    <name type="scientific">Pithovirus sibericum</name>
    <dbReference type="NCBI Taxonomy" id="1450746"/>
    <lineage>
        <taxon>Viruses</taxon>
        <taxon>Pithoviruses</taxon>
        <taxon>Orthopithovirinae</taxon>
        <taxon>Alphapithovirus</taxon>
        <taxon>Alphapithovirus sibericum</taxon>
    </lineage>
</organism>
<evidence type="ECO:0000313" key="2">
    <source>
        <dbReference type="Proteomes" id="UP000202176"/>
    </source>
</evidence>
<dbReference type="GeneID" id="18266220"/>
<gene>
    <name evidence="1" type="ORF">pv_192</name>
</gene>
<reference evidence="1 2" key="1">
    <citation type="journal article" date="2014" name="Proc. Natl. Acad. Sci. U.S.A.">
        <title>Thirty-thousand-year-old distant relative of giant icosahedral DNA viruses with a pandoravirus morphology.</title>
        <authorList>
            <person name="Legendre M."/>
            <person name="Bartoli J."/>
            <person name="Shmakova L."/>
            <person name="Jeudy S."/>
            <person name="Labadie K."/>
            <person name="Adrait A."/>
            <person name="Lescot M."/>
            <person name="Poirot O."/>
            <person name="Bertaux L."/>
            <person name="Bruley C."/>
            <person name="Coute Y."/>
            <person name="Rivkina E."/>
            <person name="Abergel C."/>
            <person name="Claverie J.M."/>
        </authorList>
    </citation>
    <scope>NUCLEOTIDE SEQUENCE [LARGE SCALE GENOMIC DNA]</scope>
    <source>
        <strain evidence="1">P1084-T</strain>
    </source>
</reference>
<dbReference type="EMBL" id="KF740664">
    <property type="protein sequence ID" value="AHH01759.1"/>
    <property type="molecule type" value="Genomic_DNA"/>
</dbReference>
<proteinExistence type="predicted"/>
<evidence type="ECO:0000313" key="1">
    <source>
        <dbReference type="EMBL" id="AHH01759.1"/>
    </source>
</evidence>
<accession>W5S522</accession>